<reference evidence="3 4" key="1">
    <citation type="submission" date="2018-11" db="EMBL/GenBank/DDBJ databases">
        <title>Genomes From Bacteria Associated with the Canine Oral Cavity: a Test Case for Automated Genome-Based Taxonomic Assignment.</title>
        <authorList>
            <person name="Coil D.A."/>
            <person name="Jospin G."/>
            <person name="Darling A.E."/>
            <person name="Wallis C."/>
            <person name="Davis I.J."/>
            <person name="Harris S."/>
            <person name="Eisen J.A."/>
            <person name="Holcombe L.J."/>
            <person name="O'Flynn C."/>
        </authorList>
    </citation>
    <scope>NUCLEOTIDE SEQUENCE [LARGE SCALE GENOMIC DNA]</scope>
    <source>
        <strain evidence="3 4">OH887_COT-365</strain>
    </source>
</reference>
<dbReference type="EMBL" id="RQZG01000001">
    <property type="protein sequence ID" value="RRD07043.1"/>
    <property type="molecule type" value="Genomic_DNA"/>
</dbReference>
<proteinExistence type="predicted"/>
<organism evidence="3 4">
    <name type="scientific">Arachnia propionica</name>
    <dbReference type="NCBI Taxonomy" id="1750"/>
    <lineage>
        <taxon>Bacteria</taxon>
        <taxon>Bacillati</taxon>
        <taxon>Actinomycetota</taxon>
        <taxon>Actinomycetes</taxon>
        <taxon>Propionibacteriales</taxon>
        <taxon>Propionibacteriaceae</taxon>
        <taxon>Arachnia</taxon>
    </lineage>
</organism>
<feature type="domain" description="Solute-binding protein family 5" evidence="2">
    <location>
        <begin position="82"/>
        <end position="415"/>
    </location>
</feature>
<dbReference type="InterPro" id="IPR039424">
    <property type="entry name" value="SBP_5"/>
</dbReference>
<evidence type="ECO:0000313" key="4">
    <source>
        <dbReference type="Proteomes" id="UP000280819"/>
    </source>
</evidence>
<dbReference type="CDD" id="cd08494">
    <property type="entry name" value="PBP2_NikA_DppA_OppA_like_6"/>
    <property type="match status" value="1"/>
</dbReference>
<dbReference type="Gene3D" id="3.40.190.10">
    <property type="entry name" value="Periplasmic binding protein-like II"/>
    <property type="match status" value="1"/>
</dbReference>
<keyword evidence="1" id="KW-0732">Signal</keyword>
<dbReference type="PANTHER" id="PTHR30290:SF38">
    <property type="entry name" value="D,D-DIPEPTIDE-BINDING PERIPLASMIC PROTEIN DDPA-RELATED"/>
    <property type="match status" value="1"/>
</dbReference>
<comment type="caution">
    <text evidence="3">The sequence shown here is derived from an EMBL/GenBank/DDBJ whole genome shotgun (WGS) entry which is preliminary data.</text>
</comment>
<evidence type="ECO:0000256" key="1">
    <source>
        <dbReference type="ARBA" id="ARBA00022729"/>
    </source>
</evidence>
<dbReference type="GO" id="GO:1904680">
    <property type="term" value="F:peptide transmembrane transporter activity"/>
    <property type="evidence" value="ECO:0007669"/>
    <property type="project" value="TreeGrafter"/>
</dbReference>
<protein>
    <submittedName>
        <fullName evidence="3">ABC transporter substrate-binding protein</fullName>
    </submittedName>
</protein>
<sequence length="507" mass="54754">MSLNHHFRRLAALVGVLLGVSVLLGACSKPTGAGGSQPVILNVGATAEPTGLDPATTTGAGTPFVLLYNVYETLVRINDQGEIKPLLAKSWTVSPDATVYTFDLEPSATFASGSPVDAQAVVDSLLRIRDGKDTTQVLRSQMEKVKEVTAVDEHQVRVTLTGPSQQWLYDMTSTAGIIYDLGAATDLSTTPAGSGPYVFSSHDVGSSVTLKRNENYWGTGPRVDEVNFRYYADANAMVTAMLSGQLDIVSNLTVPQAVDQFSDAARFKVLEGTTDGEVVLGFNHVNPALQDVRVRQAINHAIDRQAIIDGAWGGKGTLIGSMVPPTDRWYEDLSRTYPHDPEKARALLAEAGHAEGLTLRLRVPNLPYAPPIARLVAAQLREVGIEVVTEELEFATWLESVYKQRDYDMTVVAHVEPWDLAAFARSDYYWGYDNPEFTELMAAADATTTEAEHTATLKKAAKVLADDAAADWLFLLPNIIITTTEVSGIAANGTGLSFDLTHVATSR</sequence>
<dbReference type="PANTHER" id="PTHR30290">
    <property type="entry name" value="PERIPLASMIC BINDING COMPONENT OF ABC TRANSPORTER"/>
    <property type="match status" value="1"/>
</dbReference>
<evidence type="ECO:0000259" key="2">
    <source>
        <dbReference type="Pfam" id="PF00496"/>
    </source>
</evidence>
<evidence type="ECO:0000313" key="3">
    <source>
        <dbReference type="EMBL" id="RRD07043.1"/>
    </source>
</evidence>
<dbReference type="Pfam" id="PF00496">
    <property type="entry name" value="SBP_bac_5"/>
    <property type="match status" value="1"/>
</dbReference>
<dbReference type="AlphaFoldDB" id="A0A3P1TES5"/>
<accession>A0A3P1TES5</accession>
<dbReference type="RefSeq" id="WP_124841747.1">
    <property type="nucleotide sequence ID" value="NZ_RQZG01000001.1"/>
</dbReference>
<dbReference type="Gene3D" id="3.10.105.10">
    <property type="entry name" value="Dipeptide-binding Protein, Domain 3"/>
    <property type="match status" value="1"/>
</dbReference>
<dbReference type="Proteomes" id="UP000280819">
    <property type="component" value="Unassembled WGS sequence"/>
</dbReference>
<dbReference type="SUPFAM" id="SSF53850">
    <property type="entry name" value="Periplasmic binding protein-like II"/>
    <property type="match status" value="1"/>
</dbReference>
<dbReference type="GO" id="GO:0042597">
    <property type="term" value="C:periplasmic space"/>
    <property type="evidence" value="ECO:0007669"/>
    <property type="project" value="UniProtKB-ARBA"/>
</dbReference>
<dbReference type="InterPro" id="IPR030678">
    <property type="entry name" value="Peptide/Ni-bd"/>
</dbReference>
<dbReference type="OrthoDB" id="9796817at2"/>
<name>A0A3P1TES5_9ACTN</name>
<gene>
    <name evidence="3" type="ORF">EII34_00675</name>
</gene>
<dbReference type="GO" id="GO:0015833">
    <property type="term" value="P:peptide transport"/>
    <property type="evidence" value="ECO:0007669"/>
    <property type="project" value="TreeGrafter"/>
</dbReference>
<dbReference type="PIRSF" id="PIRSF002741">
    <property type="entry name" value="MppA"/>
    <property type="match status" value="1"/>
</dbReference>
<dbReference type="InterPro" id="IPR000914">
    <property type="entry name" value="SBP_5_dom"/>
</dbReference>
<dbReference type="GO" id="GO:0043190">
    <property type="term" value="C:ATP-binding cassette (ABC) transporter complex"/>
    <property type="evidence" value="ECO:0007669"/>
    <property type="project" value="InterPro"/>
</dbReference>